<dbReference type="PANTHER" id="PTHR12265">
    <property type="entry name" value="TRANSMEMBRANE PROTEIN 53"/>
    <property type="match status" value="1"/>
</dbReference>
<organism evidence="7 8">
    <name type="scientific">Coccomyxa subellipsoidea</name>
    <dbReference type="NCBI Taxonomy" id="248742"/>
    <lineage>
        <taxon>Eukaryota</taxon>
        <taxon>Viridiplantae</taxon>
        <taxon>Chlorophyta</taxon>
        <taxon>core chlorophytes</taxon>
        <taxon>Trebouxiophyceae</taxon>
        <taxon>Trebouxiophyceae incertae sedis</taxon>
        <taxon>Coccomyxaceae</taxon>
        <taxon>Coccomyxa</taxon>
    </lineage>
</organism>
<comment type="caution">
    <text evidence="7">The sequence shown here is derived from an EMBL/GenBank/DDBJ whole genome shotgun (WGS) entry which is preliminary data.</text>
</comment>
<evidence type="ECO:0000256" key="4">
    <source>
        <dbReference type="ARBA" id="ARBA00023136"/>
    </source>
</evidence>
<accession>A0ABR2YIL1</accession>
<protein>
    <recommendedName>
        <fullName evidence="9">DUF829-domain-containing protein</fullName>
    </recommendedName>
</protein>
<keyword evidence="2" id="KW-0812">Transmembrane</keyword>
<reference evidence="7 8" key="1">
    <citation type="journal article" date="2024" name="Nat. Commun.">
        <title>Phylogenomics reveals the evolutionary origins of lichenization in chlorophyte algae.</title>
        <authorList>
            <person name="Puginier C."/>
            <person name="Libourel C."/>
            <person name="Otte J."/>
            <person name="Skaloud P."/>
            <person name="Haon M."/>
            <person name="Grisel S."/>
            <person name="Petersen M."/>
            <person name="Berrin J.G."/>
            <person name="Delaux P.M."/>
            <person name="Dal Grande F."/>
            <person name="Keller J."/>
        </authorList>
    </citation>
    <scope>NUCLEOTIDE SEQUENCE [LARGE SCALE GENOMIC DNA]</scope>
    <source>
        <strain evidence="7 8">SAG 216-7</strain>
    </source>
</reference>
<dbReference type="Proteomes" id="UP001491310">
    <property type="component" value="Unassembled WGS sequence"/>
</dbReference>
<sequence length="265" mass="29706">MDVRQVGIGWLGSKARHFDKYIDLWKDVGHPTLGIRPQTSSIMVPPLGDRAASEFLRQIRDAQAQHPSRPIVYHIFSNAGFIFFGTMLRTLAQQDEELFSKVLGRPCYAREMGRLSPAPLDILEGTAGIILDSAPSRLTPDIAARGFTAAILGEPAQGIEVRRPHLTQASKLALLPVLGLPMISTRIREVWSAWDNVAPVRPQLYLYSPVDALIPPEEVDRFMVQQAARGVTVQSKLFPDSPHCEHYRIYPSKYREELLQFIDAI</sequence>
<evidence type="ECO:0000256" key="1">
    <source>
        <dbReference type="ARBA" id="ARBA00007387"/>
    </source>
</evidence>
<evidence type="ECO:0000256" key="3">
    <source>
        <dbReference type="ARBA" id="ARBA00022989"/>
    </source>
</evidence>
<dbReference type="SUPFAM" id="SSF53474">
    <property type="entry name" value="alpha/beta-Hydrolases"/>
    <property type="match status" value="1"/>
</dbReference>
<evidence type="ECO:0008006" key="9">
    <source>
        <dbReference type="Google" id="ProtNLM"/>
    </source>
</evidence>
<comment type="similarity">
    <text evidence="1">Belongs to the TMEM53 family.</text>
</comment>
<evidence type="ECO:0000256" key="2">
    <source>
        <dbReference type="ARBA" id="ARBA00022692"/>
    </source>
</evidence>
<comment type="subcellular location">
    <subcellularLocation>
        <location evidence="6">Nucleus outer membrane</location>
        <topology evidence="6">Single-pass membrane protein</topology>
    </subcellularLocation>
</comment>
<dbReference type="EMBL" id="JALJOT010000011">
    <property type="protein sequence ID" value="KAK9905971.1"/>
    <property type="molecule type" value="Genomic_DNA"/>
</dbReference>
<evidence type="ECO:0000256" key="6">
    <source>
        <dbReference type="ARBA" id="ARBA00034303"/>
    </source>
</evidence>
<gene>
    <name evidence="7" type="ORF">WJX75_009885</name>
</gene>
<keyword evidence="3" id="KW-1133">Transmembrane helix</keyword>
<dbReference type="PANTHER" id="PTHR12265:SF30">
    <property type="entry name" value="TRANSMEMBRANE PROTEIN 53"/>
    <property type="match status" value="1"/>
</dbReference>
<keyword evidence="8" id="KW-1185">Reference proteome</keyword>
<dbReference type="InterPro" id="IPR029058">
    <property type="entry name" value="AB_hydrolase_fold"/>
</dbReference>
<dbReference type="InterPro" id="IPR008547">
    <property type="entry name" value="DUF829_TMEM53"/>
</dbReference>
<evidence type="ECO:0000313" key="7">
    <source>
        <dbReference type="EMBL" id="KAK9905971.1"/>
    </source>
</evidence>
<keyword evidence="5" id="KW-0539">Nucleus</keyword>
<evidence type="ECO:0000256" key="5">
    <source>
        <dbReference type="ARBA" id="ARBA00023242"/>
    </source>
</evidence>
<name>A0ABR2YIL1_9CHLO</name>
<evidence type="ECO:0000313" key="8">
    <source>
        <dbReference type="Proteomes" id="UP001491310"/>
    </source>
</evidence>
<keyword evidence="4" id="KW-0472">Membrane</keyword>
<dbReference type="Pfam" id="PF05705">
    <property type="entry name" value="DUF829"/>
    <property type="match status" value="2"/>
</dbReference>
<proteinExistence type="inferred from homology"/>